<keyword evidence="3" id="KW-1185">Reference proteome</keyword>
<name>A0ABR6ZZR4_9BURK</name>
<dbReference type="Gene3D" id="2.40.128.140">
    <property type="entry name" value="Outer membrane protein"/>
    <property type="match status" value="1"/>
</dbReference>
<evidence type="ECO:0000313" key="3">
    <source>
        <dbReference type="Proteomes" id="UP000654304"/>
    </source>
</evidence>
<gene>
    <name evidence="2" type="ORF">H8K43_00595</name>
</gene>
<dbReference type="InterPro" id="IPR018707">
    <property type="entry name" value="LpxR"/>
</dbReference>
<dbReference type="Proteomes" id="UP000654304">
    <property type="component" value="Unassembled WGS sequence"/>
</dbReference>
<dbReference type="Pfam" id="PF09982">
    <property type="entry name" value="LpxR"/>
    <property type="match status" value="1"/>
</dbReference>
<evidence type="ECO:0000256" key="1">
    <source>
        <dbReference type="SAM" id="SignalP"/>
    </source>
</evidence>
<dbReference type="EMBL" id="JACOGD010000001">
    <property type="protein sequence ID" value="MBC3930155.1"/>
    <property type="molecule type" value="Genomic_DNA"/>
</dbReference>
<comment type="caution">
    <text evidence="2">The sequence shown here is derived from an EMBL/GenBank/DDBJ whole genome shotgun (WGS) entry which is preliminary data.</text>
</comment>
<sequence length="332" mass="36778">MSKAKQNADGVLNKKLSCFNGLATMAALSLLTLAPLVAQAQVLADAPDWQEMQQVVRAGKQQLQLNIENDSLLLNRDDRFYTSGIHLQKSFAVADQLRQTEYGWRVGQDLYTASDIKLTPAQIPVPDHPYAGWLYGGFFKTSAYATGRSISYGLDFGCLGPCAGGKWTQEQLHHVIKQPQPQGWSTQLKNEFGLMLHAAYAPGRMLPWSGMDLTPAVKGRFGNIMTDVSAQLEWRIGQLNLLPAQDASYGFARAEPKYTAYNATVQGGYFAHQANALHAKRWGGELELGYRWQKNGSGVLVSLVRRANEIEEISNAYGAQNFVKLQFNYALK</sequence>
<protein>
    <submittedName>
        <fullName evidence="2">Lipid A deacylase LpxR family protein</fullName>
    </submittedName>
</protein>
<reference evidence="2 3" key="1">
    <citation type="submission" date="2020-08" db="EMBL/GenBank/DDBJ databases">
        <title>Novel species isolated from subtropical streams in China.</title>
        <authorList>
            <person name="Lu H."/>
        </authorList>
    </citation>
    <scope>NUCLEOTIDE SEQUENCE [LARGE SCALE GENOMIC DNA]</scope>
    <source>
        <strain evidence="2 3">CY22W</strain>
    </source>
</reference>
<dbReference type="RefSeq" id="WP_186902063.1">
    <property type="nucleotide sequence ID" value="NZ_JACOGD010000001.1"/>
</dbReference>
<feature type="signal peptide" evidence="1">
    <location>
        <begin position="1"/>
        <end position="40"/>
    </location>
</feature>
<proteinExistence type="predicted"/>
<dbReference type="InterPro" id="IPR037107">
    <property type="entry name" value="Put_OMP_sf"/>
</dbReference>
<accession>A0ABR6ZZR4</accession>
<evidence type="ECO:0000313" key="2">
    <source>
        <dbReference type="EMBL" id="MBC3930155.1"/>
    </source>
</evidence>
<feature type="chain" id="PRO_5046107742" evidence="1">
    <location>
        <begin position="41"/>
        <end position="332"/>
    </location>
</feature>
<keyword evidence="1" id="KW-0732">Signal</keyword>
<organism evidence="2 3">
    <name type="scientific">Undibacterium curvum</name>
    <dbReference type="NCBI Taxonomy" id="2762294"/>
    <lineage>
        <taxon>Bacteria</taxon>
        <taxon>Pseudomonadati</taxon>
        <taxon>Pseudomonadota</taxon>
        <taxon>Betaproteobacteria</taxon>
        <taxon>Burkholderiales</taxon>
        <taxon>Oxalobacteraceae</taxon>
        <taxon>Undibacterium</taxon>
    </lineage>
</organism>